<protein>
    <recommendedName>
        <fullName evidence="1">MAGE domain-containing protein</fullName>
    </recommendedName>
</protein>
<evidence type="ECO:0000259" key="1">
    <source>
        <dbReference type="PROSITE" id="PS50838"/>
    </source>
</evidence>
<evidence type="ECO:0000313" key="3">
    <source>
        <dbReference type="Proteomes" id="UP000694425"/>
    </source>
</evidence>
<dbReference type="Proteomes" id="UP000694425">
    <property type="component" value="Unplaced"/>
</dbReference>
<dbReference type="PANTHER" id="PTHR11736">
    <property type="entry name" value="MELANOMA-ASSOCIATED ANTIGEN MAGE ANTIGEN"/>
    <property type="match status" value="1"/>
</dbReference>
<dbReference type="PANTHER" id="PTHR11736:SF83">
    <property type="entry name" value="TROPHININ"/>
    <property type="match status" value="1"/>
</dbReference>
<dbReference type="PROSITE" id="PS50838">
    <property type="entry name" value="MAGE"/>
    <property type="match status" value="1"/>
</dbReference>
<dbReference type="Ensembl" id="ENSNVIT00000006321.1">
    <property type="protein sequence ID" value="ENSNVIP00000005377.1"/>
    <property type="gene ID" value="ENSNVIG00000004298.1"/>
</dbReference>
<dbReference type="FunFam" id="1.10.10.1200:FF:000001">
    <property type="entry name" value="Melanoma-associated antigen D1"/>
    <property type="match status" value="1"/>
</dbReference>
<reference evidence="2" key="2">
    <citation type="submission" date="2025-09" db="UniProtKB">
        <authorList>
            <consortium name="Ensembl"/>
        </authorList>
    </citation>
    <scope>IDENTIFICATION</scope>
</reference>
<dbReference type="Gene3D" id="1.10.10.1200">
    <property type="entry name" value="MAGE homology domain, winged helix WH1 motif"/>
    <property type="match status" value="1"/>
</dbReference>
<organism evidence="2 3">
    <name type="scientific">Neovison vison</name>
    <name type="common">American mink</name>
    <name type="synonym">Mustela vison</name>
    <dbReference type="NCBI Taxonomy" id="452646"/>
    <lineage>
        <taxon>Eukaryota</taxon>
        <taxon>Metazoa</taxon>
        <taxon>Chordata</taxon>
        <taxon>Craniata</taxon>
        <taxon>Vertebrata</taxon>
        <taxon>Euteleostomi</taxon>
        <taxon>Mammalia</taxon>
        <taxon>Eutheria</taxon>
        <taxon>Laurasiatheria</taxon>
        <taxon>Carnivora</taxon>
        <taxon>Caniformia</taxon>
        <taxon>Musteloidea</taxon>
        <taxon>Mustelidae</taxon>
        <taxon>Mustelinae</taxon>
        <taxon>Neogale</taxon>
    </lineage>
</organism>
<dbReference type="GO" id="GO:0005634">
    <property type="term" value="C:nucleus"/>
    <property type="evidence" value="ECO:0007669"/>
    <property type="project" value="TreeGrafter"/>
</dbReference>
<dbReference type="SMART" id="SM01373">
    <property type="entry name" value="MAGE"/>
    <property type="match status" value="1"/>
</dbReference>
<sequence length="292" mass="33989">MNRRNDCGYRMLPFQVRLLHSHQAIYWRLLPPRDVAILQKRANKLVKYLLVKDQTKIPIKHSDMLKDVIQEYDEYFPEIIERASYALEKMFRVNLKEIDKQSRLYILISTQESSAGILGTTKDSPNIIFMNGNWSSEAVIWEVLCKLGLRPGVWHSLFGEVRKLITDKFVKQKYLEYKRVPNSRPPEYEFFWGLRSYHGTSKMKVLKFAFKVIAEYAKDWAAQCQEAVEMEVQAAAVAVAETEARAEVYFPGLQIWLMNCSSSSQGTKVHPWNFCPHSSISRYYQSAEGDTL</sequence>
<dbReference type="GO" id="GO:0000122">
    <property type="term" value="P:negative regulation of transcription by RNA polymerase II"/>
    <property type="evidence" value="ECO:0007669"/>
    <property type="project" value="TreeGrafter"/>
</dbReference>
<dbReference type="AlphaFoldDB" id="A0A8C7ALR4"/>
<evidence type="ECO:0000313" key="2">
    <source>
        <dbReference type="Ensembl" id="ENSNVIP00000005377.1"/>
    </source>
</evidence>
<dbReference type="InterPro" id="IPR041898">
    <property type="entry name" value="MAGE_WH1"/>
</dbReference>
<keyword evidence="3" id="KW-1185">Reference proteome</keyword>
<reference evidence="2" key="1">
    <citation type="submission" date="2025-08" db="UniProtKB">
        <authorList>
            <consortium name="Ensembl"/>
        </authorList>
    </citation>
    <scope>IDENTIFICATION</scope>
</reference>
<name>A0A8C7ALR4_NEOVI</name>
<dbReference type="Gene3D" id="1.10.10.1210">
    <property type="entry name" value="MAGE homology domain, winged helix WH2 motif"/>
    <property type="match status" value="1"/>
</dbReference>
<dbReference type="GeneTree" id="ENSGT00940000162763"/>
<accession>A0A8C7ALR4</accession>
<dbReference type="InterPro" id="IPR037445">
    <property type="entry name" value="MAGE"/>
</dbReference>
<feature type="domain" description="MAGE" evidence="1">
    <location>
        <begin position="38"/>
        <end position="227"/>
    </location>
</feature>
<dbReference type="InterPro" id="IPR041899">
    <property type="entry name" value="MAGE_WH2"/>
</dbReference>
<dbReference type="InterPro" id="IPR002190">
    <property type="entry name" value="MHD_dom"/>
</dbReference>
<proteinExistence type="predicted"/>
<dbReference type="Pfam" id="PF01454">
    <property type="entry name" value="MAGE"/>
    <property type="match status" value="2"/>
</dbReference>
<dbReference type="FunFam" id="1.10.10.1210:FF:000001">
    <property type="entry name" value="melanoma-associated antigen D1"/>
    <property type="match status" value="1"/>
</dbReference>